<protein>
    <submittedName>
        <fullName evidence="2">8697_t:CDS:1</fullName>
    </submittedName>
</protein>
<feature type="compositionally biased region" description="Basic and acidic residues" evidence="1">
    <location>
        <begin position="326"/>
        <end position="340"/>
    </location>
</feature>
<gene>
    <name evidence="2" type="ORF">DEBURN_LOCUS10171</name>
</gene>
<dbReference type="AlphaFoldDB" id="A0A9N9GKX5"/>
<feature type="region of interest" description="Disordered" evidence="1">
    <location>
        <begin position="264"/>
        <end position="285"/>
    </location>
</feature>
<dbReference type="Proteomes" id="UP000789706">
    <property type="component" value="Unassembled WGS sequence"/>
</dbReference>
<accession>A0A9N9GKX5</accession>
<evidence type="ECO:0000313" key="2">
    <source>
        <dbReference type="EMBL" id="CAG8616043.1"/>
    </source>
</evidence>
<dbReference type="EMBL" id="CAJVPK010002654">
    <property type="protein sequence ID" value="CAG8616043.1"/>
    <property type="molecule type" value="Genomic_DNA"/>
</dbReference>
<comment type="caution">
    <text evidence="2">The sequence shown here is derived from an EMBL/GenBank/DDBJ whole genome shotgun (WGS) entry which is preliminary data.</text>
</comment>
<sequence>RASVKTLKTMYTNLLDLIPSELIPSITKNLPIQDLKNCCSLDNIWKTEVIREIRKRLIVDCTFIDSKTTVKALINPKSQYNSISKALAKKMDLYISRDWGSRYPAVEKLGVGTTNAGKKVMVRVIDKPEYDLVLGSTWLTRLGDRIDERDGKYWETNEEKRIYYARNNIDIVSPSLYTFYELLFPKFTTINSDGEVILIEFSDQNTSMIMLNIFPRFESSKSFTVLGCEHTYHRICIEKKLLLTKPNGCPFINCGKSVETITEASTAETEPRRDSEFSTSSLVGKMGNQLNIQSQEIIDEEMTDADNRGNKDNSGASAKAHNSKGKGTDMMEGSNKRPIEVDTEEMNTAQDKSSNKKAKTKKDESSILKKLIKDLTTNVFTRVNEKLETTNTDATTFLQLSNNIDLAEIKNEDATRNVITRYFDFGESLYKRYKELKPNNGKIKATAMVRVEIRKEIPESKLSNEALRKRKERAEKVYKLFMGTGDNIDQVIVGVLNVK</sequence>
<organism evidence="2 3">
    <name type="scientific">Diversispora eburnea</name>
    <dbReference type="NCBI Taxonomy" id="1213867"/>
    <lineage>
        <taxon>Eukaryota</taxon>
        <taxon>Fungi</taxon>
        <taxon>Fungi incertae sedis</taxon>
        <taxon>Mucoromycota</taxon>
        <taxon>Glomeromycotina</taxon>
        <taxon>Glomeromycetes</taxon>
        <taxon>Diversisporales</taxon>
        <taxon>Diversisporaceae</taxon>
        <taxon>Diversispora</taxon>
    </lineage>
</organism>
<keyword evidence="3" id="KW-1185">Reference proteome</keyword>
<dbReference type="SUPFAM" id="SSF57850">
    <property type="entry name" value="RING/U-box"/>
    <property type="match status" value="1"/>
</dbReference>
<feature type="region of interest" description="Disordered" evidence="1">
    <location>
        <begin position="305"/>
        <end position="363"/>
    </location>
</feature>
<name>A0A9N9GKX5_9GLOM</name>
<reference evidence="2" key="1">
    <citation type="submission" date="2021-06" db="EMBL/GenBank/DDBJ databases">
        <authorList>
            <person name="Kallberg Y."/>
            <person name="Tangrot J."/>
            <person name="Rosling A."/>
        </authorList>
    </citation>
    <scope>NUCLEOTIDE SEQUENCE</scope>
    <source>
        <strain evidence="2">AZ414A</strain>
    </source>
</reference>
<feature type="non-terminal residue" evidence="2">
    <location>
        <position position="499"/>
    </location>
</feature>
<proteinExistence type="predicted"/>
<evidence type="ECO:0000256" key="1">
    <source>
        <dbReference type="SAM" id="MobiDB-lite"/>
    </source>
</evidence>
<dbReference type="OrthoDB" id="2403661at2759"/>
<evidence type="ECO:0000313" key="3">
    <source>
        <dbReference type="Proteomes" id="UP000789706"/>
    </source>
</evidence>